<comment type="similarity">
    <text evidence="1">Belongs to the LysR transcriptional regulatory family.</text>
</comment>
<keyword evidence="3" id="KW-0238">DNA-binding</keyword>
<sequence>MNLSQLYYFKKLAELQHYTRAAKELYIAQPTLSDAISSLEKELGVALFCRDGRSVKLTSNGSEFYRYVSDSLRSLDDGIDAMNRRKTQLGGTVSLGATFTVQDDYLPTLLKAYREHVGDEVRIETYQAFTNYLTQSLHNETLDVAFCGRRDREPDIEYFPVLNRSLELGVRADHPLAGRSSIALEELCGQRLITYRRGTPIGEAVQRILEQSPLEGVEALYDDDITMASALSVDGGLAALMLNSIGLKVFSNITTVPLEGVRPDFYWVYLAVNAKHAKTAAVQSFIDFVKGFDAEGAGIDLGFRPDRAEGASLSA</sequence>
<dbReference type="PANTHER" id="PTHR30346">
    <property type="entry name" value="TRANSCRIPTIONAL DUAL REGULATOR HCAR-RELATED"/>
    <property type="match status" value="1"/>
</dbReference>
<dbReference type="InterPro" id="IPR036390">
    <property type="entry name" value="WH_DNA-bd_sf"/>
</dbReference>
<dbReference type="Gene3D" id="1.10.10.10">
    <property type="entry name" value="Winged helix-like DNA-binding domain superfamily/Winged helix DNA-binding domain"/>
    <property type="match status" value="1"/>
</dbReference>
<dbReference type="InterPro" id="IPR036388">
    <property type="entry name" value="WH-like_DNA-bd_sf"/>
</dbReference>
<accession>A0A369MFZ4</accession>
<dbReference type="GO" id="GO:0032993">
    <property type="term" value="C:protein-DNA complex"/>
    <property type="evidence" value="ECO:0007669"/>
    <property type="project" value="TreeGrafter"/>
</dbReference>
<name>A0A369MFZ4_EGGLN</name>
<keyword evidence="4" id="KW-0804">Transcription</keyword>
<dbReference type="InterPro" id="IPR005119">
    <property type="entry name" value="LysR_subst-bd"/>
</dbReference>
<feature type="domain" description="HTH lysR-type" evidence="5">
    <location>
        <begin position="1"/>
        <end position="58"/>
    </location>
</feature>
<protein>
    <submittedName>
        <fullName evidence="6">LysR family transcriptional regulator</fullName>
    </submittedName>
</protein>
<organism evidence="6 7">
    <name type="scientific">Eggerthella lenta</name>
    <name type="common">Eubacterium lentum</name>
    <dbReference type="NCBI Taxonomy" id="84112"/>
    <lineage>
        <taxon>Bacteria</taxon>
        <taxon>Bacillati</taxon>
        <taxon>Actinomycetota</taxon>
        <taxon>Coriobacteriia</taxon>
        <taxon>Eggerthellales</taxon>
        <taxon>Eggerthellaceae</taxon>
        <taxon>Eggerthella</taxon>
    </lineage>
</organism>
<dbReference type="Pfam" id="PF03466">
    <property type="entry name" value="LysR_substrate"/>
    <property type="match status" value="1"/>
</dbReference>
<dbReference type="SUPFAM" id="SSF46785">
    <property type="entry name" value="Winged helix' DNA-binding domain"/>
    <property type="match status" value="1"/>
</dbReference>
<dbReference type="FunFam" id="1.10.10.10:FF:000001">
    <property type="entry name" value="LysR family transcriptional regulator"/>
    <property type="match status" value="1"/>
</dbReference>
<keyword evidence="2" id="KW-0805">Transcription regulation</keyword>
<proteinExistence type="inferred from homology"/>
<evidence type="ECO:0000256" key="4">
    <source>
        <dbReference type="ARBA" id="ARBA00023163"/>
    </source>
</evidence>
<evidence type="ECO:0000256" key="1">
    <source>
        <dbReference type="ARBA" id="ARBA00009437"/>
    </source>
</evidence>
<reference evidence="6 7" key="1">
    <citation type="journal article" date="2018" name="Elife">
        <title>Discovery and characterization of a prevalent human gut bacterial enzyme sufficient for the inactivation of a family of plant toxins.</title>
        <authorList>
            <person name="Koppel N."/>
            <person name="Bisanz J.E."/>
            <person name="Pandelia M.E."/>
            <person name="Turnbaugh P.J."/>
            <person name="Balskus E.P."/>
        </authorList>
    </citation>
    <scope>NUCLEOTIDE SEQUENCE [LARGE SCALE GENOMIC DNA]</scope>
    <source>
        <strain evidence="6 7">W1 BHI 6</strain>
    </source>
</reference>
<evidence type="ECO:0000259" key="5">
    <source>
        <dbReference type="PROSITE" id="PS50931"/>
    </source>
</evidence>
<dbReference type="RefSeq" id="WP_114534205.1">
    <property type="nucleotide sequence ID" value="NZ_CP089333.1"/>
</dbReference>
<dbReference type="AlphaFoldDB" id="A0A369MFZ4"/>
<dbReference type="InterPro" id="IPR000847">
    <property type="entry name" value="LysR_HTH_N"/>
</dbReference>
<dbReference type="SUPFAM" id="SSF53850">
    <property type="entry name" value="Periplasmic binding protein-like II"/>
    <property type="match status" value="1"/>
</dbReference>
<dbReference type="Proteomes" id="UP000253970">
    <property type="component" value="Unassembled WGS sequence"/>
</dbReference>
<gene>
    <name evidence="6" type="ORF">C1875_09915</name>
</gene>
<evidence type="ECO:0000256" key="2">
    <source>
        <dbReference type="ARBA" id="ARBA00023015"/>
    </source>
</evidence>
<dbReference type="PROSITE" id="PS50931">
    <property type="entry name" value="HTH_LYSR"/>
    <property type="match status" value="1"/>
</dbReference>
<dbReference type="Pfam" id="PF00126">
    <property type="entry name" value="HTH_1"/>
    <property type="match status" value="1"/>
</dbReference>
<comment type="caution">
    <text evidence="6">The sequence shown here is derived from an EMBL/GenBank/DDBJ whole genome shotgun (WGS) entry which is preliminary data.</text>
</comment>
<dbReference type="EMBL" id="PPTU01000014">
    <property type="protein sequence ID" value="RDB69395.1"/>
    <property type="molecule type" value="Genomic_DNA"/>
</dbReference>
<dbReference type="PANTHER" id="PTHR30346:SF28">
    <property type="entry name" value="HTH-TYPE TRANSCRIPTIONAL REGULATOR CYNR"/>
    <property type="match status" value="1"/>
</dbReference>
<evidence type="ECO:0000256" key="3">
    <source>
        <dbReference type="ARBA" id="ARBA00023125"/>
    </source>
</evidence>
<evidence type="ECO:0000313" key="6">
    <source>
        <dbReference type="EMBL" id="RDB69395.1"/>
    </source>
</evidence>
<dbReference type="GO" id="GO:0003677">
    <property type="term" value="F:DNA binding"/>
    <property type="evidence" value="ECO:0007669"/>
    <property type="project" value="UniProtKB-KW"/>
</dbReference>
<evidence type="ECO:0000313" key="7">
    <source>
        <dbReference type="Proteomes" id="UP000253970"/>
    </source>
</evidence>
<dbReference type="GO" id="GO:0003700">
    <property type="term" value="F:DNA-binding transcription factor activity"/>
    <property type="evidence" value="ECO:0007669"/>
    <property type="project" value="InterPro"/>
</dbReference>
<dbReference type="Gene3D" id="3.40.190.290">
    <property type="match status" value="1"/>
</dbReference>
<dbReference type="PRINTS" id="PR00039">
    <property type="entry name" value="HTHLYSR"/>
</dbReference>